<keyword evidence="1" id="KW-0732">Signal</keyword>
<accession>A0A9X0WAL4</accession>
<evidence type="ECO:0000313" key="2">
    <source>
        <dbReference type="EMBL" id="MBK1619856.1"/>
    </source>
</evidence>
<dbReference type="EMBL" id="NRRY01000027">
    <property type="protein sequence ID" value="MBK1619856.1"/>
    <property type="molecule type" value="Genomic_DNA"/>
</dbReference>
<evidence type="ECO:0008006" key="4">
    <source>
        <dbReference type="Google" id="ProtNLM"/>
    </source>
</evidence>
<proteinExistence type="predicted"/>
<feature type="chain" id="PRO_5040732731" description="FAD/FMN-containing dehydrogenase" evidence="1">
    <location>
        <begin position="20"/>
        <end position="155"/>
    </location>
</feature>
<sequence>MLFALLLLPAILPAAPLSVGDPLPALSLVDQHDKPQSISPETRLILFSASRDAASLIEDALAGQTGDSLAAAGIVYVADIDGMPPVVSKLVALPQMRKLPYPMLLGHEAEDTAMIPRERGKVTLIEAEGGTVTAIREIDDPAILKQALTAAHDQE</sequence>
<evidence type="ECO:0000313" key="3">
    <source>
        <dbReference type="Proteomes" id="UP001138768"/>
    </source>
</evidence>
<protein>
    <recommendedName>
        <fullName evidence="4">FAD/FMN-containing dehydrogenase</fullName>
    </recommendedName>
</protein>
<reference evidence="2 3" key="1">
    <citation type="journal article" date="2020" name="Microorganisms">
        <title>Osmotic Adaptation and Compatible Solute Biosynthesis of Phototrophic Bacteria as Revealed from Genome Analyses.</title>
        <authorList>
            <person name="Imhoff J.F."/>
            <person name="Rahn T."/>
            <person name="Kunzel S."/>
            <person name="Keller A."/>
            <person name="Neulinger S.C."/>
        </authorList>
    </citation>
    <scope>NUCLEOTIDE SEQUENCE [LARGE SCALE GENOMIC DNA]</scope>
    <source>
        <strain evidence="2 3">DSM 25653</strain>
    </source>
</reference>
<gene>
    <name evidence="2" type="ORF">CKO42_15675</name>
</gene>
<organism evidence="2 3">
    <name type="scientific">Lamprobacter modestohalophilus</name>
    <dbReference type="NCBI Taxonomy" id="1064514"/>
    <lineage>
        <taxon>Bacteria</taxon>
        <taxon>Pseudomonadati</taxon>
        <taxon>Pseudomonadota</taxon>
        <taxon>Gammaproteobacteria</taxon>
        <taxon>Chromatiales</taxon>
        <taxon>Chromatiaceae</taxon>
        <taxon>Lamprobacter</taxon>
    </lineage>
</organism>
<dbReference type="Proteomes" id="UP001138768">
    <property type="component" value="Unassembled WGS sequence"/>
</dbReference>
<keyword evidence="3" id="KW-1185">Reference proteome</keyword>
<name>A0A9X0WAL4_9GAMM</name>
<feature type="signal peptide" evidence="1">
    <location>
        <begin position="1"/>
        <end position="19"/>
    </location>
</feature>
<dbReference type="AlphaFoldDB" id="A0A9X0WAL4"/>
<comment type="caution">
    <text evidence="2">The sequence shown here is derived from an EMBL/GenBank/DDBJ whole genome shotgun (WGS) entry which is preliminary data.</text>
</comment>
<evidence type="ECO:0000256" key="1">
    <source>
        <dbReference type="SAM" id="SignalP"/>
    </source>
</evidence>